<protein>
    <submittedName>
        <fullName evidence="3">Acyltransferase</fullName>
    </submittedName>
</protein>
<feature type="transmembrane region" description="Helical" evidence="1">
    <location>
        <begin position="79"/>
        <end position="99"/>
    </location>
</feature>
<feature type="transmembrane region" description="Helical" evidence="1">
    <location>
        <begin position="310"/>
        <end position="333"/>
    </location>
</feature>
<dbReference type="Pfam" id="PF01757">
    <property type="entry name" value="Acyl_transf_3"/>
    <property type="match status" value="1"/>
</dbReference>
<keyword evidence="3" id="KW-0012">Acyltransferase</keyword>
<keyword evidence="4" id="KW-1185">Reference proteome</keyword>
<dbReference type="PANTHER" id="PTHR23028">
    <property type="entry name" value="ACETYLTRANSFERASE"/>
    <property type="match status" value="1"/>
</dbReference>
<gene>
    <name evidence="3" type="ORF">LJ656_33455</name>
</gene>
<dbReference type="Proteomes" id="UP001431019">
    <property type="component" value="Unassembled WGS sequence"/>
</dbReference>
<feature type="transmembrane region" description="Helical" evidence="1">
    <location>
        <begin position="155"/>
        <end position="172"/>
    </location>
</feature>
<reference evidence="3 4" key="1">
    <citation type="submission" date="2021-11" db="EMBL/GenBank/DDBJ databases">
        <authorList>
            <person name="Oh E.-T."/>
            <person name="Kim S.-B."/>
        </authorList>
    </citation>
    <scope>NUCLEOTIDE SEQUENCE [LARGE SCALE GENOMIC DNA]</scope>
    <source>
        <strain evidence="3 4">MMS20-SJTR3</strain>
    </source>
</reference>
<feature type="transmembrane region" description="Helical" evidence="1">
    <location>
        <begin position="339"/>
        <end position="362"/>
    </location>
</feature>
<dbReference type="PANTHER" id="PTHR23028:SF134">
    <property type="entry name" value="PUTATIVE (AFU_ORTHOLOGUE AFUA_4G08520)-RELATED"/>
    <property type="match status" value="1"/>
</dbReference>
<name>A0ABS8K5M9_9BURK</name>
<feature type="domain" description="Acyltransferase 3" evidence="2">
    <location>
        <begin position="11"/>
        <end position="354"/>
    </location>
</feature>
<keyword evidence="3" id="KW-0808">Transferase</keyword>
<evidence type="ECO:0000259" key="2">
    <source>
        <dbReference type="Pfam" id="PF01757"/>
    </source>
</evidence>
<keyword evidence="1" id="KW-1133">Transmembrane helix</keyword>
<dbReference type="InterPro" id="IPR002656">
    <property type="entry name" value="Acyl_transf_3_dom"/>
</dbReference>
<dbReference type="EMBL" id="JAJITD010000030">
    <property type="protein sequence ID" value="MCC8397472.1"/>
    <property type="molecule type" value="Genomic_DNA"/>
</dbReference>
<feature type="transmembrane region" description="Helical" evidence="1">
    <location>
        <begin position="179"/>
        <end position="197"/>
    </location>
</feature>
<dbReference type="RefSeq" id="WP_268998879.1">
    <property type="nucleotide sequence ID" value="NZ_JAJITD010000030.1"/>
</dbReference>
<accession>A0ABS8K5M9</accession>
<comment type="caution">
    <text evidence="3">The sequence shown here is derived from an EMBL/GenBank/DDBJ whole genome shotgun (WGS) entry which is preliminary data.</text>
</comment>
<sequence>MTNHNQKFEILDGLRGIAAISVMLMHFLQDLSIPMLQSAYLSVDIFFIISGFILTHSYGEKLSKESWKVEYLKRRLIRLYPMVFIGLTIGVVSLIVMKINENTTLSLGNLASASGQNYLLIPYLGHFSVAGFVDTVNQNLPTNNDPGLFPLNPPVWSLFFEMFASVILIAAIRLGEQQLLRMAYACLIAFVIYGILININDHKMAMNFNQGWSADNFIGGFFRVGYGFSLGVIIRKMYDTKIPAKPHWFLVRFIKNDKILFLAFLLIVAFPTSIKGTYSLAVLLFMAPALVYRGAMLNPSEKIIAKICSFLGWLSYPLYCVHFPIGRLVFAYIPHSDLHIVRTAMFAACLSIATAALLAKFVEEPIRAHLNKRLFRKHQAAPGRPVNAA</sequence>
<proteinExistence type="predicted"/>
<feature type="transmembrane region" description="Helical" evidence="1">
    <location>
        <begin position="280"/>
        <end position="298"/>
    </location>
</feature>
<dbReference type="GO" id="GO:0016746">
    <property type="term" value="F:acyltransferase activity"/>
    <property type="evidence" value="ECO:0007669"/>
    <property type="project" value="UniProtKB-KW"/>
</dbReference>
<evidence type="ECO:0000256" key="1">
    <source>
        <dbReference type="SAM" id="Phobius"/>
    </source>
</evidence>
<keyword evidence="1" id="KW-0472">Membrane</keyword>
<evidence type="ECO:0000313" key="3">
    <source>
        <dbReference type="EMBL" id="MCC8397472.1"/>
    </source>
</evidence>
<keyword evidence="1" id="KW-0812">Transmembrane</keyword>
<dbReference type="InterPro" id="IPR050879">
    <property type="entry name" value="Acyltransferase_3"/>
</dbReference>
<feature type="transmembrane region" description="Helical" evidence="1">
    <location>
        <begin position="217"/>
        <end position="238"/>
    </location>
</feature>
<organism evidence="3 4">
    <name type="scientific">Paraburkholderia sejongensis</name>
    <dbReference type="NCBI Taxonomy" id="2886946"/>
    <lineage>
        <taxon>Bacteria</taxon>
        <taxon>Pseudomonadati</taxon>
        <taxon>Pseudomonadota</taxon>
        <taxon>Betaproteobacteria</taxon>
        <taxon>Burkholderiales</taxon>
        <taxon>Burkholderiaceae</taxon>
        <taxon>Paraburkholderia</taxon>
    </lineage>
</organism>
<evidence type="ECO:0000313" key="4">
    <source>
        <dbReference type="Proteomes" id="UP001431019"/>
    </source>
</evidence>
<feature type="transmembrane region" description="Helical" evidence="1">
    <location>
        <begin position="40"/>
        <end position="58"/>
    </location>
</feature>
<feature type="transmembrane region" description="Helical" evidence="1">
    <location>
        <begin position="259"/>
        <end position="274"/>
    </location>
</feature>